<comment type="caution">
    <text evidence="2">The sequence shown here is derived from an EMBL/GenBank/DDBJ whole genome shotgun (WGS) entry which is preliminary data.</text>
</comment>
<feature type="region of interest" description="Disordered" evidence="1">
    <location>
        <begin position="61"/>
        <end position="84"/>
    </location>
</feature>
<proteinExistence type="predicted"/>
<gene>
    <name evidence="2" type="ORF">V1477_001015</name>
</gene>
<feature type="compositionally biased region" description="Basic residues" evidence="1">
    <location>
        <begin position="73"/>
        <end position="84"/>
    </location>
</feature>
<dbReference type="EMBL" id="JAYRBN010000008">
    <property type="protein sequence ID" value="KAL2750912.1"/>
    <property type="molecule type" value="Genomic_DNA"/>
</dbReference>
<accession>A0ABD2D0J5</accession>
<dbReference type="Proteomes" id="UP001607303">
    <property type="component" value="Unassembled WGS sequence"/>
</dbReference>
<sequence length="97" mass="11935">MLCENNICCNQTPVYIIVIDRIFGRVYMWTKCIVSRSCFRPFKMKDHRLKTNRNMVIDVNESKRGQKMNNMRKEKKRKERKKKKVRVKLRFDYPFDL</sequence>
<reference evidence="2 3" key="1">
    <citation type="journal article" date="2024" name="Ann. Entomol. Soc. Am.">
        <title>Genomic analyses of the southern and eastern yellowjacket wasps (Hymenoptera: Vespidae) reveal evolutionary signatures of social life.</title>
        <authorList>
            <person name="Catto M.A."/>
            <person name="Caine P.B."/>
            <person name="Orr S.E."/>
            <person name="Hunt B.G."/>
            <person name="Goodisman M.A.D."/>
        </authorList>
    </citation>
    <scope>NUCLEOTIDE SEQUENCE [LARGE SCALE GENOMIC DNA]</scope>
    <source>
        <strain evidence="2">232</strain>
        <tissue evidence="2">Head and thorax</tissue>
    </source>
</reference>
<name>A0ABD2D0J5_VESMC</name>
<evidence type="ECO:0000313" key="2">
    <source>
        <dbReference type="EMBL" id="KAL2750912.1"/>
    </source>
</evidence>
<evidence type="ECO:0000256" key="1">
    <source>
        <dbReference type="SAM" id="MobiDB-lite"/>
    </source>
</evidence>
<keyword evidence="3" id="KW-1185">Reference proteome</keyword>
<dbReference type="AlphaFoldDB" id="A0ABD2D0J5"/>
<organism evidence="2 3">
    <name type="scientific">Vespula maculifrons</name>
    <name type="common">Eastern yellow jacket</name>
    <name type="synonym">Wasp</name>
    <dbReference type="NCBI Taxonomy" id="7453"/>
    <lineage>
        <taxon>Eukaryota</taxon>
        <taxon>Metazoa</taxon>
        <taxon>Ecdysozoa</taxon>
        <taxon>Arthropoda</taxon>
        <taxon>Hexapoda</taxon>
        <taxon>Insecta</taxon>
        <taxon>Pterygota</taxon>
        <taxon>Neoptera</taxon>
        <taxon>Endopterygota</taxon>
        <taxon>Hymenoptera</taxon>
        <taxon>Apocrita</taxon>
        <taxon>Aculeata</taxon>
        <taxon>Vespoidea</taxon>
        <taxon>Vespidae</taxon>
        <taxon>Vespinae</taxon>
        <taxon>Vespula</taxon>
    </lineage>
</organism>
<protein>
    <submittedName>
        <fullName evidence="2">Uncharacterized protein</fullName>
    </submittedName>
</protein>
<evidence type="ECO:0000313" key="3">
    <source>
        <dbReference type="Proteomes" id="UP001607303"/>
    </source>
</evidence>